<organism evidence="2 3">
    <name type="scientific">Urochloa decumbens</name>
    <dbReference type="NCBI Taxonomy" id="240449"/>
    <lineage>
        <taxon>Eukaryota</taxon>
        <taxon>Viridiplantae</taxon>
        <taxon>Streptophyta</taxon>
        <taxon>Embryophyta</taxon>
        <taxon>Tracheophyta</taxon>
        <taxon>Spermatophyta</taxon>
        <taxon>Magnoliopsida</taxon>
        <taxon>Liliopsida</taxon>
        <taxon>Poales</taxon>
        <taxon>Poaceae</taxon>
        <taxon>PACMAD clade</taxon>
        <taxon>Panicoideae</taxon>
        <taxon>Panicodae</taxon>
        <taxon>Paniceae</taxon>
        <taxon>Melinidinae</taxon>
        <taxon>Urochloa</taxon>
    </lineage>
</organism>
<evidence type="ECO:0000259" key="1">
    <source>
        <dbReference type="Pfam" id="PF07762"/>
    </source>
</evidence>
<name>A0ABC9AML7_9POAL</name>
<accession>A0ABC9AML7</accession>
<dbReference type="PANTHER" id="PTHR33074">
    <property type="entry name" value="EXPRESSED PROTEIN-RELATED"/>
    <property type="match status" value="1"/>
</dbReference>
<keyword evidence="3" id="KW-1185">Reference proteome</keyword>
<dbReference type="InterPro" id="IPR011676">
    <property type="entry name" value="DUF1618"/>
</dbReference>
<reference evidence="2" key="1">
    <citation type="submission" date="2024-10" db="EMBL/GenBank/DDBJ databases">
        <authorList>
            <person name="Ryan C."/>
        </authorList>
    </citation>
    <scope>NUCLEOTIDE SEQUENCE [LARGE SCALE GENOMIC DNA]</scope>
</reference>
<proteinExistence type="predicted"/>
<dbReference type="PANTHER" id="PTHR33074:SF79">
    <property type="entry name" value="EXPRESSED PROTEIN"/>
    <property type="match status" value="1"/>
</dbReference>
<dbReference type="Proteomes" id="UP001497457">
    <property type="component" value="Chromosome 22rd"/>
</dbReference>
<feature type="domain" description="DUF1618" evidence="1">
    <location>
        <begin position="263"/>
        <end position="399"/>
    </location>
</feature>
<dbReference type="AlphaFoldDB" id="A0ABC9AML7"/>
<sequence>MEEESLRSRRNPSGVRWRKRSPARRSSWLILDPIVHRSRRLHGVVEGDATTSATSHDCVGRQIRASLRVAAAPAVSRLHLHLPDREWVEEIPLVEPMEEPSVIAAHCNSILFKVVVPFKDSEWSDPLLFPVDYFVYSAASSSFSPPSLTRLPACFEGVAAHPDKDKYFHPYRRQRQRVMLDDELGLLCHGENGEFTVADLSPHSHREVELCILHHHHAPPGVDTPSWKVKRLQITPHMRMTGLNLVKFRTDVVLPISGRFLCWVDYYQGMLLVDFLQQPTDDPDDDHKLSFIPLPSEALRSRRPYIDEGDPDPFRCVCVTSAGIIKLVCITKSRVDSDSHLDFTIETWTLDIGRGKWQKDFGATMKHGEFFNLLYGAGQNLPQVMPSFPLVSMVDPDVISFLLKDDDDIFWMIEVNMWHKKLQSSAVYIKEEEEEEEAEGDQGYFSKKVCRIFFDGHYFIPSQFSAYLSEFTITSWELSDMMQKKVKRSMAKQKKKQRMAKQKSGVEEPSKLFSVLKLKM</sequence>
<evidence type="ECO:0000313" key="2">
    <source>
        <dbReference type="EMBL" id="CAL4982506.1"/>
    </source>
</evidence>
<evidence type="ECO:0000313" key="3">
    <source>
        <dbReference type="Proteomes" id="UP001497457"/>
    </source>
</evidence>
<gene>
    <name evidence="2" type="ORF">URODEC1_LOCUS56654</name>
</gene>
<protein>
    <recommendedName>
        <fullName evidence="1">DUF1618 domain-containing protein</fullName>
    </recommendedName>
</protein>
<dbReference type="Pfam" id="PF07762">
    <property type="entry name" value="DUF1618"/>
    <property type="match status" value="1"/>
</dbReference>
<dbReference type="EMBL" id="OZ075132">
    <property type="protein sequence ID" value="CAL4982506.1"/>
    <property type="molecule type" value="Genomic_DNA"/>
</dbReference>